<gene>
    <name evidence="2" type="ORF">TRFO_14339</name>
</gene>
<comment type="caution">
    <text evidence="2">The sequence shown here is derived from an EMBL/GenBank/DDBJ whole genome shotgun (WGS) entry which is preliminary data.</text>
</comment>
<keyword evidence="3" id="KW-1185">Reference proteome</keyword>
<dbReference type="InterPro" id="IPR057983">
    <property type="entry name" value="NAA35-like_N"/>
</dbReference>
<dbReference type="Pfam" id="PF04112">
    <property type="entry name" value="Mak10"/>
    <property type="match status" value="1"/>
</dbReference>
<evidence type="ECO:0000313" key="3">
    <source>
        <dbReference type="Proteomes" id="UP000179807"/>
    </source>
</evidence>
<accession>A0A1J4KZN4</accession>
<feature type="domain" description="NAA35-like N-terminal" evidence="1">
    <location>
        <begin position="24"/>
        <end position="117"/>
    </location>
</feature>
<proteinExistence type="predicted"/>
<dbReference type="AlphaFoldDB" id="A0A1J4KZN4"/>
<dbReference type="EMBL" id="MLAK01000261">
    <property type="protein sequence ID" value="OHT15166.1"/>
    <property type="molecule type" value="Genomic_DNA"/>
</dbReference>
<protein>
    <recommendedName>
        <fullName evidence="1">NAA35-like N-terminal domain-containing protein</fullName>
    </recommendedName>
</protein>
<dbReference type="Proteomes" id="UP000179807">
    <property type="component" value="Unassembled WGS sequence"/>
</dbReference>
<evidence type="ECO:0000313" key="2">
    <source>
        <dbReference type="EMBL" id="OHT15166.1"/>
    </source>
</evidence>
<dbReference type="GeneID" id="94832457"/>
<dbReference type="InterPro" id="IPR007244">
    <property type="entry name" value="Naa35_N"/>
</dbReference>
<organism evidence="2 3">
    <name type="scientific">Tritrichomonas foetus</name>
    <dbReference type="NCBI Taxonomy" id="1144522"/>
    <lineage>
        <taxon>Eukaryota</taxon>
        <taxon>Metamonada</taxon>
        <taxon>Parabasalia</taxon>
        <taxon>Tritrichomonadida</taxon>
        <taxon>Tritrichomonadidae</taxon>
        <taxon>Tritrichomonas</taxon>
    </lineage>
</organism>
<dbReference type="GO" id="GO:0031417">
    <property type="term" value="C:NatC complex"/>
    <property type="evidence" value="ECO:0007669"/>
    <property type="project" value="InterPro"/>
</dbReference>
<dbReference type="PANTHER" id="PTHR21373:SF0">
    <property type="entry name" value="N-ALPHA-ACETYLTRANSFERASE 35, NATC AUXILIARY SUBUNIT"/>
    <property type="match status" value="1"/>
</dbReference>
<evidence type="ECO:0000259" key="1">
    <source>
        <dbReference type="Pfam" id="PF04112"/>
    </source>
</evidence>
<dbReference type="PANTHER" id="PTHR21373">
    <property type="entry name" value="GLUCOSE REPRESSIBLE PROTEIN MAK10"/>
    <property type="match status" value="1"/>
</dbReference>
<sequence>MEGDWTNIDLKVFSDCSSSLKYDEMIRNDLFNSKTAMQCLTCGSNRIDSHVIANGVHTINDYIAKGNSLPDENITHDEIRQIQGKLFDCTIAHFEGNNMYQTVLTCIYIHREYKIKNPLLKAVIDSFSYIVQIVEDFVKKYTSYPSYSWVSESGSIQLMHEKEDPLHVRKVLEDFKSKDSSLSDIVDFSIFLLDFSDYLQNFQTKPVPAVPALPAQSAPIGFSDVLHNRKLPTSSPPNLMQIESHEKSIEKFNYMMKIVNEIKDFPEIVTVTSLMDFLYEWATKHLDAPILPRFIVLAHIFPDEEKMQVLKYKSCKEFLMLELKKYHVNEKFFSFDDDKTSIETSIFSFLLYIGRALLNPIAAGHSVMTNQLLKYWGMLQQYLYATQMKSSRFMGFPKCDSDPMNKIIENPIMHWGIKISACFVNIYLKLGFLCGIYNSLDYMSIFLFMSTVQKKYAECYQKDRMLEAVYSAVSQMGKKKRTLASSNIMKRMGDESIQEIEHQILSNYLEFSIHMMQFALKTNSIKLPSNEFYNPAATFKSRKECIDLIGTIQFIEYDNFALLYDINNVQMPQIKSEITRKCNDTKALIKKLNDKGVSPDWIKDILKKCVMSSLSVVQWKEGCKYEVTIEDGLPNFTLIK</sequence>
<dbReference type="OrthoDB" id="10580536at2759"/>
<dbReference type="RefSeq" id="XP_068368302.1">
    <property type="nucleotide sequence ID" value="XM_068497753.1"/>
</dbReference>
<dbReference type="VEuPathDB" id="TrichDB:TRFO_14339"/>
<name>A0A1J4KZN4_9EUKA</name>
<reference evidence="2" key="1">
    <citation type="submission" date="2016-10" db="EMBL/GenBank/DDBJ databases">
        <authorList>
            <person name="Benchimol M."/>
            <person name="Almeida L.G."/>
            <person name="Vasconcelos A.T."/>
            <person name="Perreira-Neves A."/>
            <person name="Rosa I.A."/>
            <person name="Tasca T."/>
            <person name="Bogo M.R."/>
            <person name="de Souza W."/>
        </authorList>
    </citation>
    <scope>NUCLEOTIDE SEQUENCE [LARGE SCALE GENOMIC DNA]</scope>
    <source>
        <strain evidence="2">K</strain>
    </source>
</reference>